<evidence type="ECO:0000256" key="2">
    <source>
        <dbReference type="SAM" id="Phobius"/>
    </source>
</evidence>
<gene>
    <name evidence="4" type="ORF">APLA_LOCUS3059</name>
    <name evidence="5" type="ORF">APLA_LOCUS6914</name>
</gene>
<dbReference type="Pfam" id="PF03435">
    <property type="entry name" value="Sacchrp_dh_NADP"/>
    <property type="match status" value="1"/>
</dbReference>
<feature type="transmembrane region" description="Helical" evidence="2">
    <location>
        <begin position="305"/>
        <end position="326"/>
    </location>
</feature>
<organism evidence="5 6">
    <name type="scientific">Arctia plantaginis</name>
    <name type="common">Wood tiger moth</name>
    <name type="synonym">Phalaena plantaginis</name>
    <dbReference type="NCBI Taxonomy" id="874455"/>
    <lineage>
        <taxon>Eukaryota</taxon>
        <taxon>Metazoa</taxon>
        <taxon>Ecdysozoa</taxon>
        <taxon>Arthropoda</taxon>
        <taxon>Hexapoda</taxon>
        <taxon>Insecta</taxon>
        <taxon>Pterygota</taxon>
        <taxon>Neoptera</taxon>
        <taxon>Endopterygota</taxon>
        <taxon>Lepidoptera</taxon>
        <taxon>Glossata</taxon>
        <taxon>Ditrysia</taxon>
        <taxon>Noctuoidea</taxon>
        <taxon>Erebidae</taxon>
        <taxon>Arctiinae</taxon>
        <taxon>Arctia</taxon>
    </lineage>
</organism>
<dbReference type="InterPro" id="IPR036291">
    <property type="entry name" value="NAD(P)-bd_dom_sf"/>
</dbReference>
<dbReference type="FunFam" id="3.40.50.720:FF:000178">
    <property type="entry name" value="Saccharopine dehydrogenase-like oxidoreductase"/>
    <property type="match status" value="1"/>
</dbReference>
<dbReference type="InterPro" id="IPR005097">
    <property type="entry name" value="Sacchrp_dh_NADP-bd"/>
</dbReference>
<name>A0A8S0ZYB8_ARCPL</name>
<dbReference type="GO" id="GO:0005811">
    <property type="term" value="C:lipid droplet"/>
    <property type="evidence" value="ECO:0007669"/>
    <property type="project" value="TreeGrafter"/>
</dbReference>
<keyword evidence="6" id="KW-1185">Reference proteome</keyword>
<evidence type="ECO:0000313" key="5">
    <source>
        <dbReference type="EMBL" id="CAB3237478.1"/>
    </source>
</evidence>
<dbReference type="Gene3D" id="3.40.50.720">
    <property type="entry name" value="NAD(P)-binding Rossmann-like Domain"/>
    <property type="match status" value="1"/>
</dbReference>
<evidence type="ECO:0000313" key="4">
    <source>
        <dbReference type="EMBL" id="CAB3227477.1"/>
    </source>
</evidence>
<keyword evidence="2" id="KW-1133">Transmembrane helix</keyword>
<dbReference type="Proteomes" id="UP000494106">
    <property type="component" value="Unassembled WGS sequence"/>
</dbReference>
<reference evidence="6 7" key="1">
    <citation type="submission" date="2020-04" db="EMBL/GenBank/DDBJ databases">
        <authorList>
            <person name="Wallbank WR R."/>
            <person name="Pardo Diaz C."/>
            <person name="Kozak K."/>
            <person name="Martin S."/>
            <person name="Jiggins C."/>
            <person name="Moest M."/>
            <person name="Warren A I."/>
            <person name="Byers J.R.P. K."/>
            <person name="Montejo-Kovacevich G."/>
            <person name="Yen C E."/>
        </authorList>
    </citation>
    <scope>NUCLEOTIDE SEQUENCE [LARGE SCALE GENOMIC DNA]</scope>
</reference>
<evidence type="ECO:0000259" key="3">
    <source>
        <dbReference type="Pfam" id="PF03435"/>
    </source>
</evidence>
<dbReference type="PANTHER" id="PTHR12286:SF5">
    <property type="entry name" value="SACCHAROPINE DEHYDROGENASE-LIKE OXIDOREDUCTASE"/>
    <property type="match status" value="1"/>
</dbReference>
<evidence type="ECO:0000313" key="6">
    <source>
        <dbReference type="Proteomes" id="UP000494106"/>
    </source>
</evidence>
<keyword evidence="2" id="KW-0472">Membrane</keyword>
<keyword evidence="2" id="KW-0812">Transmembrane</keyword>
<dbReference type="PANTHER" id="PTHR12286">
    <property type="entry name" value="SACCHAROPINE DEHYDROGENASE-LIKE OXIDOREDUCTASE"/>
    <property type="match status" value="1"/>
</dbReference>
<dbReference type="EMBL" id="CADEBD010000278">
    <property type="protein sequence ID" value="CAB3227477.1"/>
    <property type="molecule type" value="Genomic_DNA"/>
</dbReference>
<proteinExistence type="inferred from homology"/>
<evidence type="ECO:0000313" key="7">
    <source>
        <dbReference type="Proteomes" id="UP000494256"/>
    </source>
</evidence>
<dbReference type="InterPro" id="IPR051276">
    <property type="entry name" value="Saccharopine_DH-like_oxidrdct"/>
</dbReference>
<dbReference type="OrthoDB" id="10268090at2759"/>
<dbReference type="AlphaFoldDB" id="A0A8S0ZYB8"/>
<feature type="domain" description="Saccharopine dehydrogenase NADP binding" evidence="3">
    <location>
        <begin position="32"/>
        <end position="166"/>
    </location>
</feature>
<dbReference type="Proteomes" id="UP000494256">
    <property type="component" value="Unassembled WGS sequence"/>
</dbReference>
<protein>
    <recommendedName>
        <fullName evidence="3">Saccharopine dehydrogenase NADP binding domain-containing protein</fullName>
    </recommendedName>
</protein>
<comment type="similarity">
    <text evidence="1">Belongs to the saccharopine dehydrogenase family.</text>
</comment>
<comment type="caution">
    <text evidence="5">The sequence shown here is derived from an EMBL/GenBank/DDBJ whole genome shotgun (WGS) entry which is preliminary data.</text>
</comment>
<sequence>MLRALNQTEMPLRAFSPAKISAVTDKMSRLDVVIFGATGFTGKRTVIHMVNFAKKYQIGSWGIAGRSENKLNDVIKEASQKTAADLSAVKIITADVGDEKSLKDMCVQAKVLVNCCGPYRMYGEPVVKAAIDSKTHYVDVSGEPQFMELMQLRYDEAAREAGVFVISACGWDSIPNDMGVVFLQQNFAGTLNSVRSYLRTYVPPEVMAKAEGRGLVNYGTWESLVYSVHHSNELRPLRKQLYPEALPHFKPKLTRALVHKKDGEDYYLPFLGADESVIYRSQRYMYQWEQKRPVQFKAYFNSGNFFQTGLAIIAAMVFFVMAKITFTKNLLLKYPKFFSMGYVTKDGPTDIVMENSFFSFDLIGEGWDVGTEAEGKPNKKVVAKVRGTNPGYGATCVALLSAAVTLLTEREKMPLPGGILTTAAAFKNTDIIKKLNENDLTYKITETTKI</sequence>
<dbReference type="GO" id="GO:0005739">
    <property type="term" value="C:mitochondrion"/>
    <property type="evidence" value="ECO:0007669"/>
    <property type="project" value="TreeGrafter"/>
</dbReference>
<dbReference type="SUPFAM" id="SSF51735">
    <property type="entry name" value="NAD(P)-binding Rossmann-fold domains"/>
    <property type="match status" value="1"/>
</dbReference>
<dbReference type="EMBL" id="CADEBC010000490">
    <property type="protein sequence ID" value="CAB3237478.1"/>
    <property type="molecule type" value="Genomic_DNA"/>
</dbReference>
<evidence type="ECO:0000256" key="1">
    <source>
        <dbReference type="ARBA" id="ARBA00038048"/>
    </source>
</evidence>
<accession>A0A8S0ZYB8</accession>
<dbReference type="GO" id="GO:0005886">
    <property type="term" value="C:plasma membrane"/>
    <property type="evidence" value="ECO:0007669"/>
    <property type="project" value="TreeGrafter"/>
</dbReference>
<dbReference type="GO" id="GO:0009247">
    <property type="term" value="P:glycolipid biosynthetic process"/>
    <property type="evidence" value="ECO:0007669"/>
    <property type="project" value="TreeGrafter"/>
</dbReference>